<dbReference type="InterPro" id="IPR017938">
    <property type="entry name" value="Riboflavin_synthase-like_b-brl"/>
</dbReference>
<dbReference type="Gene3D" id="3.40.50.80">
    <property type="entry name" value="Nucleotide-binding domain of ferredoxin-NADP reductase (FNR) module"/>
    <property type="match status" value="1"/>
</dbReference>
<evidence type="ECO:0000313" key="3">
    <source>
        <dbReference type="EMBL" id="MDW6005540.1"/>
    </source>
</evidence>
<dbReference type="PANTHER" id="PTHR30157:SF0">
    <property type="entry name" value="NADPH-DEPENDENT FERRIC-CHELATE REDUCTASE"/>
    <property type="match status" value="1"/>
</dbReference>
<organism evidence="4 5">
    <name type="scientific">Vibrio mangrovi</name>
    <dbReference type="NCBI Taxonomy" id="474394"/>
    <lineage>
        <taxon>Bacteria</taxon>
        <taxon>Pseudomonadati</taxon>
        <taxon>Pseudomonadota</taxon>
        <taxon>Gammaproteobacteria</taxon>
        <taxon>Vibrionales</taxon>
        <taxon>Vibrionaceae</taxon>
        <taxon>Vibrio</taxon>
    </lineage>
</organism>
<dbReference type="PROSITE" id="PS51384">
    <property type="entry name" value="FAD_FR"/>
    <property type="match status" value="1"/>
</dbReference>
<dbReference type="Gene3D" id="2.40.30.10">
    <property type="entry name" value="Translation factors"/>
    <property type="match status" value="1"/>
</dbReference>
<reference evidence="3 6" key="2">
    <citation type="submission" date="2023-11" db="EMBL/GenBank/DDBJ databases">
        <title>Plant-associative lifestyle of Vibrio porteresiae and its evolutionary dynamics.</title>
        <authorList>
            <person name="Rameshkumar N."/>
            <person name="Kirti K."/>
        </authorList>
    </citation>
    <scope>NUCLEOTIDE SEQUENCE [LARGE SCALE GENOMIC DNA]</scope>
    <source>
        <strain evidence="3 6">MSSRF38</strain>
    </source>
</reference>
<evidence type="ECO:0000256" key="1">
    <source>
        <dbReference type="ARBA" id="ARBA00035644"/>
    </source>
</evidence>
<dbReference type="InterPro" id="IPR007037">
    <property type="entry name" value="SIP_rossman_dom"/>
</dbReference>
<sequence length="256" mass="29444">MKPRIPLPLTVTESQIISPSIRRITLHGESIAHFEHDVAGRYFKFLFTPAGTTDLTELSDEARPVMRTYTIRKYDANSHKIEVDFVRHQIEDLGCGFAARWAESAKPGDMISIVGPGQSTYPSFEHDWVFFVADMTALPAMSVTLERLADSARGYAVIEIETQADIQTLHHPENVEVIWAIRDQQQSLEETVKSIIWLDGQADVWCACEFETMRSLRHYFRNERGIEKEHLYISSYWKDGISEDGHKILKRQDMEK</sequence>
<dbReference type="InterPro" id="IPR039261">
    <property type="entry name" value="FNR_nucleotide-bd"/>
</dbReference>
<protein>
    <submittedName>
        <fullName evidence="3">Siderophore-interacting protein</fullName>
    </submittedName>
    <submittedName>
        <fullName evidence="4">Vibriobactin utilization protein ViuB</fullName>
    </submittedName>
</protein>
<gene>
    <name evidence="4" type="primary">viuB</name>
    <name evidence="3" type="ORF">SBX37_21950</name>
    <name evidence="4" type="ORF">VIM7927_01979</name>
</gene>
<proteinExistence type="inferred from homology"/>
<evidence type="ECO:0000313" key="6">
    <source>
        <dbReference type="Proteomes" id="UP001283366"/>
    </source>
</evidence>
<dbReference type="InterPro" id="IPR017927">
    <property type="entry name" value="FAD-bd_FR_type"/>
</dbReference>
<dbReference type="Proteomes" id="UP000196125">
    <property type="component" value="Unassembled WGS sequence"/>
</dbReference>
<reference evidence="4 5" key="1">
    <citation type="submission" date="2017-05" db="EMBL/GenBank/DDBJ databases">
        <authorList>
            <person name="Song R."/>
            <person name="Chenine A.L."/>
            <person name="Ruprecht R.M."/>
        </authorList>
    </citation>
    <scope>NUCLEOTIDE SEQUENCE [LARGE SCALE GENOMIC DNA]</scope>
    <source>
        <strain evidence="4 5">CECT 7927</strain>
    </source>
</reference>
<dbReference type="Proteomes" id="UP001283366">
    <property type="component" value="Unassembled WGS sequence"/>
</dbReference>
<evidence type="ECO:0000313" key="4">
    <source>
        <dbReference type="EMBL" id="SMS00710.1"/>
    </source>
</evidence>
<dbReference type="CDD" id="cd06193">
    <property type="entry name" value="siderophore_interacting"/>
    <property type="match status" value="1"/>
</dbReference>
<dbReference type="SUPFAM" id="SSF63380">
    <property type="entry name" value="Riboflavin synthase domain-like"/>
    <property type="match status" value="1"/>
</dbReference>
<dbReference type="OrthoDB" id="9814826at2"/>
<dbReference type="InterPro" id="IPR039374">
    <property type="entry name" value="SIP_fam"/>
</dbReference>
<evidence type="ECO:0000313" key="5">
    <source>
        <dbReference type="Proteomes" id="UP000196125"/>
    </source>
</evidence>
<dbReference type="EMBL" id="JAWRCO010000002">
    <property type="protein sequence ID" value="MDW6005540.1"/>
    <property type="molecule type" value="Genomic_DNA"/>
</dbReference>
<dbReference type="PANTHER" id="PTHR30157">
    <property type="entry name" value="FERRIC REDUCTASE, NADPH-DEPENDENT"/>
    <property type="match status" value="1"/>
</dbReference>
<dbReference type="Pfam" id="PF08021">
    <property type="entry name" value="FAD_binding_9"/>
    <property type="match status" value="1"/>
</dbReference>
<comment type="similarity">
    <text evidence="1">Belongs to the SIP oxidoreductase family.</text>
</comment>
<feature type="domain" description="FAD-binding FR-type" evidence="2">
    <location>
        <begin position="4"/>
        <end position="123"/>
    </location>
</feature>
<dbReference type="RefSeq" id="WP_087480773.1">
    <property type="nucleotide sequence ID" value="NZ_AP024884.1"/>
</dbReference>
<dbReference type="AlphaFoldDB" id="A0A1Y6IV64"/>
<accession>A0A1Y6IV64</accession>
<dbReference type="InterPro" id="IPR013113">
    <property type="entry name" value="SIP_FAD-bd"/>
</dbReference>
<dbReference type="EMBL" id="FXXI01000003">
    <property type="protein sequence ID" value="SMS00710.1"/>
    <property type="molecule type" value="Genomic_DNA"/>
</dbReference>
<keyword evidence="6" id="KW-1185">Reference proteome</keyword>
<name>A0A1Y6IV64_9VIBR</name>
<dbReference type="Pfam" id="PF04954">
    <property type="entry name" value="SIP"/>
    <property type="match status" value="1"/>
</dbReference>
<evidence type="ECO:0000259" key="2">
    <source>
        <dbReference type="PROSITE" id="PS51384"/>
    </source>
</evidence>
<dbReference type="GO" id="GO:0016491">
    <property type="term" value="F:oxidoreductase activity"/>
    <property type="evidence" value="ECO:0007669"/>
    <property type="project" value="InterPro"/>
</dbReference>